<dbReference type="InterPro" id="IPR035093">
    <property type="entry name" value="RelE/ParE_toxin_dom_sf"/>
</dbReference>
<dbReference type="Pfam" id="PF05016">
    <property type="entry name" value="ParE_toxin"/>
    <property type="match status" value="1"/>
</dbReference>
<dbReference type="RefSeq" id="WP_317610693.1">
    <property type="nucleotide sequence ID" value="NZ_JAGQEX010000045.1"/>
</dbReference>
<dbReference type="AlphaFoldDB" id="A0AAE4TTJ5"/>
<organism evidence="3 4">
    <name type="scientific">Streptococcus canis</name>
    <dbReference type="NCBI Taxonomy" id="1329"/>
    <lineage>
        <taxon>Bacteria</taxon>
        <taxon>Bacillati</taxon>
        <taxon>Bacillota</taxon>
        <taxon>Bacilli</taxon>
        <taxon>Lactobacillales</taxon>
        <taxon>Streptococcaceae</taxon>
        <taxon>Streptococcus</taxon>
    </lineage>
</organism>
<gene>
    <name evidence="3" type="ORF">KB584_11640</name>
</gene>
<protein>
    <submittedName>
        <fullName evidence="3">Type II toxin-antitoxin system RelE/ParE family toxin</fullName>
    </submittedName>
</protein>
<evidence type="ECO:0000256" key="1">
    <source>
        <dbReference type="ARBA" id="ARBA00006226"/>
    </source>
</evidence>
<dbReference type="InterPro" id="IPR007712">
    <property type="entry name" value="RelE/ParE_toxin"/>
</dbReference>
<evidence type="ECO:0000313" key="3">
    <source>
        <dbReference type="EMBL" id="MDV5978062.1"/>
    </source>
</evidence>
<evidence type="ECO:0000313" key="4">
    <source>
        <dbReference type="Proteomes" id="UP001186118"/>
    </source>
</evidence>
<proteinExistence type="inferred from homology"/>
<dbReference type="PANTHER" id="PTHR33755">
    <property type="entry name" value="TOXIN PARE1-RELATED"/>
    <property type="match status" value="1"/>
</dbReference>
<evidence type="ECO:0000256" key="2">
    <source>
        <dbReference type="ARBA" id="ARBA00022649"/>
    </source>
</evidence>
<reference evidence="3" key="1">
    <citation type="submission" date="2021-04" db="EMBL/GenBank/DDBJ databases">
        <title>Draft genomes of 20 S. canis strains.</title>
        <authorList>
            <person name="Pagnossin D."/>
            <person name="Weir W."/>
            <person name="Smith A."/>
            <person name="Ure R."/>
            <person name="Oravcova K."/>
        </authorList>
    </citation>
    <scope>NUCLEOTIDE SEQUENCE</scope>
    <source>
        <strain evidence="3">284</strain>
    </source>
</reference>
<comment type="caution">
    <text evidence="3">The sequence shown here is derived from an EMBL/GenBank/DDBJ whole genome shotgun (WGS) entry which is preliminary data.</text>
</comment>
<dbReference type="Proteomes" id="UP001186118">
    <property type="component" value="Unassembled WGS sequence"/>
</dbReference>
<sequence length="106" mass="12173">MAHNVLITPEAENDLDGIYNYILNHFLAPQAAENTMSNIKLTITKIAEVPTLGIDVSERVGRQFSKEHPLRMMIAGNYLVFYVYDDSTVAILRVLYQKQNWVQLFK</sequence>
<comment type="similarity">
    <text evidence="1">Belongs to the RelE toxin family.</text>
</comment>
<name>A0AAE4TTJ5_STRCB</name>
<keyword evidence="2" id="KW-1277">Toxin-antitoxin system</keyword>
<dbReference type="EMBL" id="JAGQEX010000045">
    <property type="protein sequence ID" value="MDV5978062.1"/>
    <property type="molecule type" value="Genomic_DNA"/>
</dbReference>
<dbReference type="Gene3D" id="3.30.2310.20">
    <property type="entry name" value="RelE-like"/>
    <property type="match status" value="1"/>
</dbReference>
<dbReference type="InterPro" id="IPR051803">
    <property type="entry name" value="TA_system_RelE-like_toxin"/>
</dbReference>
<accession>A0AAE4TTJ5</accession>